<sequence>MNEEIKKAIQNDFALADIPVPLFVLAPMVRYSKLAFRQLVSKYGADVVYTPMIYADSFCVSKKCAMAEFRTVENEMPIVQFASHNAEDFATAAELVYSHASGIDLNCGCPKKAVTSKCCGAALLKNPELIADIVKQTRGRISDPNFVISCKIRIENDKERTMDLVRQLEAAGVSRIAIHGRTKLQGSHEEPDYDFIRTIKESLNVPVFANGGVHSYSDLIKVAKLTGADGIMVANGILTNPALFSRYEYVPQECVAQFIELEGKHGLIFELFHQHLIFMLRHLMAKPDRLYFNELRDVGSVKKFMSLYTAS</sequence>
<organism evidence="1 2">
    <name type="scientific">Rhabditophanes sp. KR3021</name>
    <dbReference type="NCBI Taxonomy" id="114890"/>
    <lineage>
        <taxon>Eukaryota</taxon>
        <taxon>Metazoa</taxon>
        <taxon>Ecdysozoa</taxon>
        <taxon>Nematoda</taxon>
        <taxon>Chromadorea</taxon>
        <taxon>Rhabditida</taxon>
        <taxon>Tylenchina</taxon>
        <taxon>Panagrolaimomorpha</taxon>
        <taxon>Strongyloidoidea</taxon>
        <taxon>Alloionematidae</taxon>
        <taxon>Rhabditophanes</taxon>
    </lineage>
</organism>
<dbReference type="WBParaSite" id="RSKR_0001061200.1">
    <property type="protein sequence ID" value="RSKR_0001061200.1"/>
    <property type="gene ID" value="RSKR_0001061200"/>
</dbReference>
<evidence type="ECO:0000313" key="1">
    <source>
        <dbReference type="Proteomes" id="UP000095286"/>
    </source>
</evidence>
<reference evidence="2" key="1">
    <citation type="submission" date="2016-11" db="UniProtKB">
        <authorList>
            <consortium name="WormBaseParasite"/>
        </authorList>
    </citation>
    <scope>IDENTIFICATION</scope>
    <source>
        <strain evidence="2">KR3021</strain>
    </source>
</reference>
<name>A0AC35UEA9_9BILA</name>
<proteinExistence type="predicted"/>
<protein>
    <submittedName>
        <fullName evidence="2">tRNA-dihydrouridine synthase</fullName>
    </submittedName>
</protein>
<evidence type="ECO:0000313" key="2">
    <source>
        <dbReference type="WBParaSite" id="RSKR_0001061200.1"/>
    </source>
</evidence>
<accession>A0AC35UEA9</accession>
<dbReference type="Proteomes" id="UP000095286">
    <property type="component" value="Unplaced"/>
</dbReference>